<dbReference type="InterPro" id="IPR036390">
    <property type="entry name" value="WH_DNA-bd_sf"/>
</dbReference>
<dbReference type="Proteomes" id="UP000030907">
    <property type="component" value="Chromosome"/>
</dbReference>
<dbReference type="CDD" id="cd00038">
    <property type="entry name" value="CAP_ED"/>
    <property type="match status" value="1"/>
</dbReference>
<dbReference type="Pfam" id="PF00027">
    <property type="entry name" value="cNMP_binding"/>
    <property type="match status" value="1"/>
</dbReference>
<evidence type="ECO:0000256" key="1">
    <source>
        <dbReference type="ARBA" id="ARBA00023015"/>
    </source>
</evidence>
<protein>
    <recommendedName>
        <fullName evidence="8">Crp/Fnr family transcriptional regulator</fullName>
    </recommendedName>
</protein>
<name>A0A0A7PKM2_9SPHN</name>
<evidence type="ECO:0008006" key="8">
    <source>
        <dbReference type="Google" id="ProtNLM"/>
    </source>
</evidence>
<sequence length="216" mass="23725">MTDMPPAIRSRIMDSGRTMSVNRGQRIFAYGDPPGGIYGILSGGIGMEACSGYHSVRLGHIMREGDWFGHGPALERGVRSLGCRAVEDSLLWTVPLPALITLMQDDPETSRFVGELASANARILTYIACDLLIPSAPRRMAAVLLRVTGALEGVRPSDPEGYLLTQSELGEMANVSRHHVNRVLGQFMEKGWVTKSYNRLRLLDIPSLADFAFHDE</sequence>
<dbReference type="InterPro" id="IPR000595">
    <property type="entry name" value="cNMP-bd_dom"/>
</dbReference>
<dbReference type="SUPFAM" id="SSF46785">
    <property type="entry name" value="Winged helix' DNA-binding domain"/>
    <property type="match status" value="1"/>
</dbReference>
<dbReference type="STRING" id="1515612.SKP52_14370"/>
<dbReference type="InterPro" id="IPR036388">
    <property type="entry name" value="WH-like_DNA-bd_sf"/>
</dbReference>
<evidence type="ECO:0000313" key="6">
    <source>
        <dbReference type="EMBL" id="AJA09758.1"/>
    </source>
</evidence>
<evidence type="ECO:0000313" key="7">
    <source>
        <dbReference type="Proteomes" id="UP000030907"/>
    </source>
</evidence>
<dbReference type="InterPro" id="IPR018490">
    <property type="entry name" value="cNMP-bd_dom_sf"/>
</dbReference>
<feature type="domain" description="HTH crp-type" evidence="5">
    <location>
        <begin position="134"/>
        <end position="206"/>
    </location>
</feature>
<gene>
    <name evidence="6" type="ORF">SKP52_14370</name>
</gene>
<dbReference type="InterPro" id="IPR050397">
    <property type="entry name" value="Env_Response_Regulators"/>
</dbReference>
<dbReference type="PANTHER" id="PTHR24567:SF68">
    <property type="entry name" value="DNA-BINDING TRANSCRIPTIONAL DUAL REGULATOR CRP"/>
    <property type="match status" value="1"/>
</dbReference>
<dbReference type="SUPFAM" id="SSF51206">
    <property type="entry name" value="cAMP-binding domain-like"/>
    <property type="match status" value="1"/>
</dbReference>
<keyword evidence="2" id="KW-0238">DNA-binding</keyword>
<dbReference type="Gene3D" id="2.60.120.10">
    <property type="entry name" value="Jelly Rolls"/>
    <property type="match status" value="1"/>
</dbReference>
<dbReference type="EMBL" id="CP009122">
    <property type="protein sequence ID" value="AJA09758.1"/>
    <property type="molecule type" value="Genomic_DNA"/>
</dbReference>
<keyword evidence="3" id="KW-0804">Transcription</keyword>
<dbReference type="InterPro" id="IPR014710">
    <property type="entry name" value="RmlC-like_jellyroll"/>
</dbReference>
<proteinExistence type="predicted"/>
<dbReference type="HOGENOM" id="CLU_075053_3_4_5"/>
<reference evidence="6 7" key="1">
    <citation type="journal article" date="2015" name="Int. J. Syst. Evol. Microbiol.">
        <title>Description of Sphingopyxis fribergensis sp. nov. - a soil bacterium with the ability to degrade styrene and phenylacetic acid.</title>
        <authorList>
            <person name="Oelschlagel M."/>
            <person name="Ruckert C."/>
            <person name="Kalinowski J."/>
            <person name="Schmidt G."/>
            <person name="Schlomann M."/>
            <person name="Tischler D."/>
        </authorList>
    </citation>
    <scope>NUCLEOTIDE SEQUENCE [LARGE SCALE GENOMIC DNA]</scope>
    <source>
        <strain evidence="6 7">Kp5.2</strain>
    </source>
</reference>
<accession>A0A0A7PKM2</accession>
<dbReference type="GO" id="GO:0003700">
    <property type="term" value="F:DNA-binding transcription factor activity"/>
    <property type="evidence" value="ECO:0007669"/>
    <property type="project" value="TreeGrafter"/>
</dbReference>
<dbReference type="Pfam" id="PF13545">
    <property type="entry name" value="HTH_Crp_2"/>
    <property type="match status" value="1"/>
</dbReference>
<dbReference type="PANTHER" id="PTHR24567">
    <property type="entry name" value="CRP FAMILY TRANSCRIPTIONAL REGULATORY PROTEIN"/>
    <property type="match status" value="1"/>
</dbReference>
<dbReference type="KEGG" id="sphk:SKP52_14370"/>
<dbReference type="GO" id="GO:0003677">
    <property type="term" value="F:DNA binding"/>
    <property type="evidence" value="ECO:0007669"/>
    <property type="project" value="UniProtKB-KW"/>
</dbReference>
<feature type="domain" description="Cyclic nucleotide-binding" evidence="4">
    <location>
        <begin position="1"/>
        <end position="111"/>
    </location>
</feature>
<organism evidence="6 7">
    <name type="scientific">Sphingopyxis fribergensis</name>
    <dbReference type="NCBI Taxonomy" id="1515612"/>
    <lineage>
        <taxon>Bacteria</taxon>
        <taxon>Pseudomonadati</taxon>
        <taxon>Pseudomonadota</taxon>
        <taxon>Alphaproteobacteria</taxon>
        <taxon>Sphingomonadales</taxon>
        <taxon>Sphingomonadaceae</taxon>
        <taxon>Sphingopyxis</taxon>
    </lineage>
</organism>
<evidence type="ECO:0000259" key="5">
    <source>
        <dbReference type="PROSITE" id="PS51063"/>
    </source>
</evidence>
<dbReference type="GO" id="GO:0005829">
    <property type="term" value="C:cytosol"/>
    <property type="evidence" value="ECO:0007669"/>
    <property type="project" value="TreeGrafter"/>
</dbReference>
<dbReference type="PROSITE" id="PS51063">
    <property type="entry name" value="HTH_CRP_2"/>
    <property type="match status" value="1"/>
</dbReference>
<dbReference type="InterPro" id="IPR012318">
    <property type="entry name" value="HTH_CRP"/>
</dbReference>
<evidence type="ECO:0000259" key="4">
    <source>
        <dbReference type="PROSITE" id="PS50042"/>
    </source>
</evidence>
<keyword evidence="1" id="KW-0805">Transcription regulation</keyword>
<dbReference type="PROSITE" id="PS50042">
    <property type="entry name" value="CNMP_BINDING_3"/>
    <property type="match status" value="1"/>
</dbReference>
<evidence type="ECO:0000256" key="2">
    <source>
        <dbReference type="ARBA" id="ARBA00023125"/>
    </source>
</evidence>
<keyword evidence="7" id="KW-1185">Reference proteome</keyword>
<evidence type="ECO:0000256" key="3">
    <source>
        <dbReference type="ARBA" id="ARBA00023163"/>
    </source>
</evidence>
<dbReference type="Gene3D" id="1.10.10.10">
    <property type="entry name" value="Winged helix-like DNA-binding domain superfamily/Winged helix DNA-binding domain"/>
    <property type="match status" value="1"/>
</dbReference>
<dbReference type="AlphaFoldDB" id="A0A0A7PKM2"/>